<gene>
    <name evidence="2" type="ORF">ST47_g8074</name>
</gene>
<feature type="compositionally biased region" description="Polar residues" evidence="1">
    <location>
        <begin position="706"/>
        <end position="727"/>
    </location>
</feature>
<dbReference type="OrthoDB" id="3794856at2759"/>
<feature type="region of interest" description="Disordered" evidence="1">
    <location>
        <begin position="1"/>
        <end position="29"/>
    </location>
</feature>
<feature type="compositionally biased region" description="Basic residues" evidence="1">
    <location>
        <begin position="394"/>
        <end position="406"/>
    </location>
</feature>
<feature type="region of interest" description="Disordered" evidence="1">
    <location>
        <begin position="350"/>
        <end position="412"/>
    </location>
</feature>
<feature type="compositionally biased region" description="Polar residues" evidence="1">
    <location>
        <begin position="808"/>
        <end position="823"/>
    </location>
</feature>
<protein>
    <submittedName>
        <fullName evidence="2">Uncharacterized protein</fullName>
    </submittedName>
</protein>
<proteinExistence type="predicted"/>
<feature type="region of interest" description="Disordered" evidence="1">
    <location>
        <begin position="590"/>
        <end position="880"/>
    </location>
</feature>
<feature type="compositionally biased region" description="Low complexity" evidence="1">
    <location>
        <begin position="770"/>
        <end position="779"/>
    </location>
</feature>
<dbReference type="EMBL" id="JYNV01000270">
    <property type="protein sequence ID" value="KZM20774.1"/>
    <property type="molecule type" value="Genomic_DNA"/>
</dbReference>
<sequence length="880" mass="96367">MSFPSASSGVGHGRPTSTTPDQHVSNFASPQTSVGFQDQRLHHETPYDQYTPAAQFGNDHDYQPYVPQHDMGSAWNAGLSGFDSSSEDPLARLLDATGATTHFPASVVNEAQHRPAAGSALDISTGFASLNPSTVPVQPEFDAGQLNFGPRFSIPVDNAFAQEVDPHSLFDSSGADSGSAVHAALSKREPFHRFFAGEDPLHWARSAFHLGLAAPPRQCSIQIGGELINFWLPTQKDYNEWDLADVSYLMQRCDTLRIEVNWQALDTYGFQVRPLVGFTPMGGYDYRPVAQHLPRPAPLQVPAGNPSPLQGLQVPLMHFPQPLEQNTVPQQPQMAQQNQQHVQVSPLNHGHSQVVQPHGASNAPSQSQDATHSYQVVPTALPQQSHTVPAPRQEKKRKARKRKVHNAHAMMQPSGNVKKAADAIIELPTADDRRQHQRNLEMAWWDPKVDNSTVPETDEDQHAYVKILKEAMLDTSQAKDSQEPNTSFTKRWSAAALTIHGYPIATAEMEATCWDLVEMTVKLHKDGPGFLKVHDQRLQDKLEAEQDLTFQQRIDTMVTVMLLSKARVDKLLKHENLGSFVGHPMDILKSTLGNRGHNIRRKDQNQRGKRAQKEDAERAAAAAAGSGVAADGAQAAEEVEEEGKKADEAEEKSRDEGEDERAGLERKDDNNDDDDDDEGDNGGSGMAARRSLADTNNVVDRKDASLSESQNNGRNSTGRSQRQPSNARSHRAGKQSPSSGRSSTRHGTHTPFPSRGHTTPVIDQHPPARPAASPAAQRPRPAPQPVASPLAPSGASRKRPSTSHHELSQPSSPKHSRSASYTASDDEVIYDAPRASSGPSSPGKRRSPDANLDDTYTRHKSARTVDRQIIAPRRSRRPPP</sequence>
<feature type="compositionally biased region" description="Basic and acidic residues" evidence="1">
    <location>
        <begin position="601"/>
        <end position="618"/>
    </location>
</feature>
<feature type="compositionally biased region" description="Low complexity" evidence="1">
    <location>
        <begin position="619"/>
        <end position="636"/>
    </location>
</feature>
<reference evidence="2 3" key="1">
    <citation type="journal article" date="2016" name="Sci. Rep.">
        <title>Draft genome sequencing and secretome analysis of fungal phytopathogen Ascochyta rabiei provides insight into the necrotrophic effector repertoire.</title>
        <authorList>
            <person name="Verma S."/>
            <person name="Gazara R.K."/>
            <person name="Nizam S."/>
            <person name="Parween S."/>
            <person name="Chattopadhyay D."/>
            <person name="Verma P.K."/>
        </authorList>
    </citation>
    <scope>NUCLEOTIDE SEQUENCE [LARGE SCALE GENOMIC DNA]</scope>
    <source>
        <strain evidence="2 3">ArDII</strain>
    </source>
</reference>
<feature type="compositionally biased region" description="Polar residues" evidence="1">
    <location>
        <begin position="362"/>
        <end position="387"/>
    </location>
</feature>
<feature type="compositionally biased region" description="Basic and acidic residues" evidence="1">
    <location>
        <begin position="642"/>
        <end position="669"/>
    </location>
</feature>
<evidence type="ECO:0000256" key="1">
    <source>
        <dbReference type="SAM" id="MobiDB-lite"/>
    </source>
</evidence>
<dbReference type="AlphaFoldDB" id="A0A162ZRW9"/>
<feature type="compositionally biased region" description="Low complexity" evidence="1">
    <location>
        <begin position="832"/>
        <end position="842"/>
    </location>
</feature>
<keyword evidence="3" id="KW-1185">Reference proteome</keyword>
<organism evidence="2 3">
    <name type="scientific">Didymella rabiei</name>
    <name type="common">Chickpea ascochyta blight fungus</name>
    <name type="synonym">Mycosphaerella rabiei</name>
    <dbReference type="NCBI Taxonomy" id="5454"/>
    <lineage>
        <taxon>Eukaryota</taxon>
        <taxon>Fungi</taxon>
        <taxon>Dikarya</taxon>
        <taxon>Ascomycota</taxon>
        <taxon>Pezizomycotina</taxon>
        <taxon>Dothideomycetes</taxon>
        <taxon>Pleosporomycetidae</taxon>
        <taxon>Pleosporales</taxon>
        <taxon>Pleosporineae</taxon>
        <taxon>Didymellaceae</taxon>
        <taxon>Ascochyta</taxon>
    </lineage>
</organism>
<feature type="compositionally biased region" description="Polar residues" evidence="1">
    <location>
        <begin position="15"/>
        <end position="29"/>
    </location>
</feature>
<dbReference type="Proteomes" id="UP000076837">
    <property type="component" value="Unassembled WGS sequence"/>
</dbReference>
<feature type="region of interest" description="Disordered" evidence="1">
    <location>
        <begin position="50"/>
        <end position="69"/>
    </location>
</feature>
<evidence type="ECO:0000313" key="2">
    <source>
        <dbReference type="EMBL" id="KZM20774.1"/>
    </source>
</evidence>
<accession>A0A162ZRW9</accession>
<comment type="caution">
    <text evidence="2">The sequence shown here is derived from an EMBL/GenBank/DDBJ whole genome shotgun (WGS) entry which is preliminary data.</text>
</comment>
<evidence type="ECO:0000313" key="3">
    <source>
        <dbReference type="Proteomes" id="UP000076837"/>
    </source>
</evidence>
<feature type="compositionally biased region" description="Acidic residues" evidence="1">
    <location>
        <begin position="670"/>
        <end position="680"/>
    </location>
</feature>
<name>A0A162ZRW9_DIDRA</name>